<dbReference type="SUPFAM" id="SSF52833">
    <property type="entry name" value="Thioredoxin-like"/>
    <property type="match status" value="1"/>
</dbReference>
<gene>
    <name evidence="4" type="ORF">ES754_09060</name>
</gene>
<dbReference type="PANTHER" id="PTHR42852:SF17">
    <property type="entry name" value="THIOREDOXIN-LIKE PROTEIN HI_1115"/>
    <property type="match status" value="1"/>
</dbReference>
<evidence type="ECO:0000256" key="1">
    <source>
        <dbReference type="SAM" id="MobiDB-lite"/>
    </source>
</evidence>
<evidence type="ECO:0000313" key="4">
    <source>
        <dbReference type="EMBL" id="TXD97140.1"/>
    </source>
</evidence>
<keyword evidence="2" id="KW-0472">Membrane</keyword>
<feature type="transmembrane region" description="Helical" evidence="2">
    <location>
        <begin position="42"/>
        <end position="59"/>
    </location>
</feature>
<dbReference type="InterPro" id="IPR050553">
    <property type="entry name" value="Thioredoxin_ResA/DsbE_sf"/>
</dbReference>
<dbReference type="Gene3D" id="3.40.30.10">
    <property type="entry name" value="Glutaredoxin"/>
    <property type="match status" value="1"/>
</dbReference>
<feature type="region of interest" description="Disordered" evidence="1">
    <location>
        <begin position="1"/>
        <end position="28"/>
    </location>
</feature>
<keyword evidence="5" id="KW-1185">Reference proteome</keyword>
<dbReference type="Pfam" id="PF00578">
    <property type="entry name" value="AhpC-TSA"/>
    <property type="match status" value="1"/>
</dbReference>
<name>A0A5C7A8V6_9GAMM</name>
<evidence type="ECO:0000259" key="3">
    <source>
        <dbReference type="PROSITE" id="PS51352"/>
    </source>
</evidence>
<dbReference type="PROSITE" id="PS51352">
    <property type="entry name" value="THIOREDOXIN_2"/>
    <property type="match status" value="1"/>
</dbReference>
<keyword evidence="2" id="KW-0812">Transmembrane</keyword>
<dbReference type="EMBL" id="VORZ01000002">
    <property type="protein sequence ID" value="TXD97140.1"/>
    <property type="molecule type" value="Genomic_DNA"/>
</dbReference>
<keyword evidence="2" id="KW-1133">Transmembrane helix</keyword>
<dbReference type="OrthoDB" id="9796554at2"/>
<dbReference type="AlphaFoldDB" id="A0A5C7A8V6"/>
<dbReference type="GO" id="GO:0016209">
    <property type="term" value="F:antioxidant activity"/>
    <property type="evidence" value="ECO:0007669"/>
    <property type="project" value="InterPro"/>
</dbReference>
<sequence length="198" mass="22412">MTIESDPKANIDNASNDTKNRKAEPDLKKSPTQKLLSMLKTMLLYGTVFIVIYTVINWWRQPVMPADPQLQLTDYQGQTVDLARLSADKPTLVYFWGTWCPICRTTSPSVNTLAEAGNYPVVTIAVQSGSNQELQSYLNEHSYTFTTINDEEGIIFDDWEGQVTPSYVILKDGEMTQGLTGIQPLWSLKLRLWLSSVW</sequence>
<organism evidence="4 5">
    <name type="scientific">Psychrobacter frigidicola</name>
    <dbReference type="NCBI Taxonomy" id="45611"/>
    <lineage>
        <taxon>Bacteria</taxon>
        <taxon>Pseudomonadati</taxon>
        <taxon>Pseudomonadota</taxon>
        <taxon>Gammaproteobacteria</taxon>
        <taxon>Moraxellales</taxon>
        <taxon>Moraxellaceae</taxon>
        <taxon>Psychrobacter</taxon>
    </lineage>
</organism>
<comment type="caution">
    <text evidence="4">The sequence shown here is derived from an EMBL/GenBank/DDBJ whole genome shotgun (WGS) entry which is preliminary data.</text>
</comment>
<dbReference type="InterPro" id="IPR036249">
    <property type="entry name" value="Thioredoxin-like_sf"/>
</dbReference>
<proteinExistence type="predicted"/>
<feature type="domain" description="Thioredoxin" evidence="3">
    <location>
        <begin position="61"/>
        <end position="198"/>
    </location>
</feature>
<dbReference type="InterPro" id="IPR000866">
    <property type="entry name" value="AhpC/TSA"/>
</dbReference>
<evidence type="ECO:0000313" key="5">
    <source>
        <dbReference type="Proteomes" id="UP000321903"/>
    </source>
</evidence>
<accession>A0A5C7A8V6</accession>
<dbReference type="PANTHER" id="PTHR42852">
    <property type="entry name" value="THIOL:DISULFIDE INTERCHANGE PROTEIN DSBE"/>
    <property type="match status" value="1"/>
</dbReference>
<dbReference type="InterPro" id="IPR013766">
    <property type="entry name" value="Thioredoxin_domain"/>
</dbReference>
<evidence type="ECO:0000256" key="2">
    <source>
        <dbReference type="SAM" id="Phobius"/>
    </source>
</evidence>
<reference evidence="4 5" key="1">
    <citation type="submission" date="2019-08" db="EMBL/GenBank/DDBJ databases">
        <title>Genome sequence of Psychrobacter frigidicola ACAM304 (type strain).</title>
        <authorList>
            <person name="Bowman J.P."/>
        </authorList>
    </citation>
    <scope>NUCLEOTIDE SEQUENCE [LARGE SCALE GENOMIC DNA]</scope>
    <source>
        <strain evidence="4 5">ACAM 304</strain>
    </source>
</reference>
<protein>
    <submittedName>
        <fullName evidence="4">Protein disulfide oxidoreductase</fullName>
    </submittedName>
</protein>
<dbReference type="Proteomes" id="UP000321903">
    <property type="component" value="Unassembled WGS sequence"/>
</dbReference>
<dbReference type="GO" id="GO:0016491">
    <property type="term" value="F:oxidoreductase activity"/>
    <property type="evidence" value="ECO:0007669"/>
    <property type="project" value="InterPro"/>
</dbReference>
<dbReference type="CDD" id="cd03011">
    <property type="entry name" value="TlpA_like_ScsD_MtbDsbE"/>
    <property type="match status" value="1"/>
</dbReference>
<feature type="compositionally biased region" description="Basic and acidic residues" evidence="1">
    <location>
        <begin position="18"/>
        <end position="28"/>
    </location>
</feature>